<evidence type="ECO:0000313" key="7">
    <source>
        <dbReference type="Proteomes" id="UP001501752"/>
    </source>
</evidence>
<dbReference type="SUPFAM" id="SSF52540">
    <property type="entry name" value="P-loop containing nucleoside triphosphate hydrolases"/>
    <property type="match status" value="1"/>
</dbReference>
<feature type="region of interest" description="Disordered" evidence="4">
    <location>
        <begin position="792"/>
        <end position="834"/>
    </location>
</feature>
<dbReference type="Gene3D" id="3.40.50.300">
    <property type="entry name" value="P-loop containing nucleotide triphosphate hydrolases"/>
    <property type="match status" value="1"/>
</dbReference>
<keyword evidence="7" id="KW-1185">Reference proteome</keyword>
<dbReference type="PANTHER" id="PTHR44688">
    <property type="entry name" value="DNA-BINDING TRANSCRIPTIONAL ACTIVATOR DEVR_DOSR"/>
    <property type="match status" value="1"/>
</dbReference>
<feature type="region of interest" description="Disordered" evidence="4">
    <location>
        <begin position="557"/>
        <end position="578"/>
    </location>
</feature>
<dbReference type="PROSITE" id="PS50043">
    <property type="entry name" value="HTH_LUXR_2"/>
    <property type="match status" value="1"/>
</dbReference>
<dbReference type="SMART" id="SM00421">
    <property type="entry name" value="HTH_LUXR"/>
    <property type="match status" value="1"/>
</dbReference>
<dbReference type="InterPro" id="IPR016032">
    <property type="entry name" value="Sig_transdc_resp-reg_C-effctor"/>
</dbReference>
<dbReference type="PRINTS" id="PR00038">
    <property type="entry name" value="HTHLUXR"/>
</dbReference>
<dbReference type="InterPro" id="IPR011990">
    <property type="entry name" value="TPR-like_helical_dom_sf"/>
</dbReference>
<reference evidence="7" key="1">
    <citation type="journal article" date="2019" name="Int. J. Syst. Evol. Microbiol.">
        <title>The Global Catalogue of Microorganisms (GCM) 10K type strain sequencing project: providing services to taxonomists for standard genome sequencing and annotation.</title>
        <authorList>
            <consortium name="The Broad Institute Genomics Platform"/>
            <consortium name="The Broad Institute Genome Sequencing Center for Infectious Disease"/>
            <person name="Wu L."/>
            <person name="Ma J."/>
        </authorList>
    </citation>
    <scope>NUCLEOTIDE SEQUENCE [LARGE SCALE GENOMIC DNA]</scope>
    <source>
        <strain evidence="7">JCM 13006</strain>
    </source>
</reference>
<evidence type="ECO:0000256" key="2">
    <source>
        <dbReference type="ARBA" id="ARBA00023125"/>
    </source>
</evidence>
<feature type="domain" description="HTH luxR-type" evidence="5">
    <location>
        <begin position="827"/>
        <end position="892"/>
    </location>
</feature>
<evidence type="ECO:0000256" key="3">
    <source>
        <dbReference type="ARBA" id="ARBA00023163"/>
    </source>
</evidence>
<keyword evidence="2" id="KW-0238">DNA-binding</keyword>
<dbReference type="PANTHER" id="PTHR44688:SF16">
    <property type="entry name" value="DNA-BINDING TRANSCRIPTIONAL ACTIVATOR DEVR_DOSR"/>
    <property type="match status" value="1"/>
</dbReference>
<gene>
    <name evidence="6" type="ORF">GCM10023235_63560</name>
</gene>
<organism evidence="6 7">
    <name type="scientific">Kitasatospora terrestris</name>
    <dbReference type="NCBI Taxonomy" id="258051"/>
    <lineage>
        <taxon>Bacteria</taxon>
        <taxon>Bacillati</taxon>
        <taxon>Actinomycetota</taxon>
        <taxon>Actinomycetes</taxon>
        <taxon>Kitasatosporales</taxon>
        <taxon>Streptomycetaceae</taxon>
        <taxon>Kitasatospora</taxon>
    </lineage>
</organism>
<sequence length="897" mass="96508">MSLMPNGDPMLTTRLRPPRPPEAFLRRERLVHRLDEAVRRPVTLVTGPAGAGKTLLVADWLAAGRAPGAVGWLTVEPSDNRPGNFWAYVREALRAGVPGLPEDLAVPAEADHVEPSLLIRLAAWINGRPEPLVLVLDEFENIDDPRLTEQLHDLVRHTAGHLRLVLVGRSDPLLPLHRYRAAGELAEVRAADLALTPDETSAVLGRHGLRLGDATAAAVHRAVSGWTAGVRLLALAAQAADDPDTYLKRVDAEHTVLSDFLLAEVLRTRPAPTQDLLLCCSILARVHPDLADALTGRRDGLRILGRLDQENAFTEALGDGWYRLHPVFAAILRLHLHAADPERAERLHVRAAHWLAGHGQYRAALDHAAEGGDWALAARILVDQLALGELFAGRDATRLGELFSRMPPTVRTPAAELVRAAVHLARDDAAAALQILDRAEPELPPERTTHQLAAAFVRTGAARAVGSAALADRSARRAHELCRAAPAELLEQHPELLTQVDADLGSALLWHGRLDEAGRALGAAAQVPPSPATARLRHDALCRLALIDCLRGRPGRAERRVHEADEAADRSSLPPEGRTGVRNLVLAATALEHDEPAAARAALDRLAAHPDPRHDPVVALGAAVIRAELHLARGRPDAALRLLEESAREPGLADRPTGWSRERLAVAGCAALLAAGRPDAAVRALDGVPARAPESVLTATRARLAAGHDREDALRQLRALRDAPAVGTATRTRALLLLARADPAADGPEGLRLLAQALATAEPELLRRPFRESAGWVRRQLRRRPELARAHPWLPDDLRPPAAALAPAPTGAPTSAPADLGGAPEDEAPPAEPLTGREREVLACAARMLSTQEIAEELFLSPNTVKTHLKSINRKLLTGSRREAVRRAARLRLLDGG</sequence>
<comment type="caution">
    <text evidence="6">The sequence shown here is derived from an EMBL/GenBank/DDBJ whole genome shotgun (WGS) entry which is preliminary data.</text>
</comment>
<feature type="compositionally biased region" description="Basic and acidic residues" evidence="4">
    <location>
        <begin position="557"/>
        <end position="569"/>
    </location>
</feature>
<dbReference type="Pfam" id="PF13191">
    <property type="entry name" value="AAA_16"/>
    <property type="match status" value="1"/>
</dbReference>
<dbReference type="CDD" id="cd06170">
    <property type="entry name" value="LuxR_C_like"/>
    <property type="match status" value="1"/>
</dbReference>
<dbReference type="Gene3D" id="1.10.10.10">
    <property type="entry name" value="Winged helix-like DNA-binding domain superfamily/Winged helix DNA-binding domain"/>
    <property type="match status" value="1"/>
</dbReference>
<dbReference type="EMBL" id="BAABIS010000001">
    <property type="protein sequence ID" value="GAA4875485.1"/>
    <property type="molecule type" value="Genomic_DNA"/>
</dbReference>
<dbReference type="RefSeq" id="WP_345700342.1">
    <property type="nucleotide sequence ID" value="NZ_BAABIS010000001.1"/>
</dbReference>
<dbReference type="Pfam" id="PF00196">
    <property type="entry name" value="GerE"/>
    <property type="match status" value="1"/>
</dbReference>
<dbReference type="Proteomes" id="UP001501752">
    <property type="component" value="Unassembled WGS sequence"/>
</dbReference>
<dbReference type="InterPro" id="IPR036388">
    <property type="entry name" value="WH-like_DNA-bd_sf"/>
</dbReference>
<feature type="region of interest" description="Disordered" evidence="4">
    <location>
        <begin position="1"/>
        <end position="22"/>
    </location>
</feature>
<dbReference type="Gene3D" id="1.25.40.10">
    <property type="entry name" value="Tetratricopeptide repeat domain"/>
    <property type="match status" value="1"/>
</dbReference>
<dbReference type="InterPro" id="IPR059106">
    <property type="entry name" value="WHD_MalT"/>
</dbReference>
<accession>A0ABP9ECN5</accession>
<evidence type="ECO:0000256" key="1">
    <source>
        <dbReference type="ARBA" id="ARBA00023015"/>
    </source>
</evidence>
<dbReference type="InterPro" id="IPR027417">
    <property type="entry name" value="P-loop_NTPase"/>
</dbReference>
<evidence type="ECO:0000259" key="5">
    <source>
        <dbReference type="PROSITE" id="PS50043"/>
    </source>
</evidence>
<proteinExistence type="predicted"/>
<dbReference type="SUPFAM" id="SSF46894">
    <property type="entry name" value="C-terminal effector domain of the bipartite response regulators"/>
    <property type="match status" value="1"/>
</dbReference>
<evidence type="ECO:0000313" key="6">
    <source>
        <dbReference type="EMBL" id="GAA4875485.1"/>
    </source>
</evidence>
<feature type="compositionally biased region" description="Low complexity" evidence="4">
    <location>
        <begin position="800"/>
        <end position="819"/>
    </location>
</feature>
<dbReference type="InterPro" id="IPR041664">
    <property type="entry name" value="AAA_16"/>
</dbReference>
<dbReference type="InterPro" id="IPR000792">
    <property type="entry name" value="Tscrpt_reg_LuxR_C"/>
</dbReference>
<dbReference type="Pfam" id="PF25873">
    <property type="entry name" value="WHD_MalT"/>
    <property type="match status" value="1"/>
</dbReference>
<evidence type="ECO:0000256" key="4">
    <source>
        <dbReference type="SAM" id="MobiDB-lite"/>
    </source>
</evidence>
<name>A0ABP9ECN5_9ACTN</name>
<keyword evidence="1" id="KW-0805">Transcription regulation</keyword>
<protein>
    <submittedName>
        <fullName evidence="6">LuxR family transcriptional regulator</fullName>
    </submittedName>
</protein>
<keyword evidence="3" id="KW-0804">Transcription</keyword>